<dbReference type="Proteomes" id="UP000823772">
    <property type="component" value="Unassembled WGS sequence"/>
</dbReference>
<evidence type="ECO:0000313" key="1">
    <source>
        <dbReference type="EMBL" id="MBO8481278.1"/>
    </source>
</evidence>
<dbReference type="AlphaFoldDB" id="A0A9D9NQ48"/>
<comment type="caution">
    <text evidence="1">The sequence shown here is derived from an EMBL/GenBank/DDBJ whole genome shotgun (WGS) entry which is preliminary data.</text>
</comment>
<proteinExistence type="predicted"/>
<protein>
    <submittedName>
        <fullName evidence="1">Uncharacterized protein</fullName>
    </submittedName>
</protein>
<sequence>MTSTIVGTVTVKTVNPSHAYMAWVPPVHEATGGHAVLTVTVPTIFLCH</sequence>
<accession>A0A9D9NQ48</accession>
<organism evidence="1 2">
    <name type="scientific">Candidatus Merdivivens faecigallinarum</name>
    <dbReference type="NCBI Taxonomy" id="2840871"/>
    <lineage>
        <taxon>Bacteria</taxon>
        <taxon>Pseudomonadati</taxon>
        <taxon>Bacteroidota</taxon>
        <taxon>Bacteroidia</taxon>
        <taxon>Bacteroidales</taxon>
        <taxon>Muribaculaceae</taxon>
        <taxon>Muribaculaceae incertae sedis</taxon>
        <taxon>Candidatus Merdivivens</taxon>
    </lineage>
</organism>
<reference evidence="1" key="2">
    <citation type="journal article" date="2021" name="PeerJ">
        <title>Extensive microbial diversity within the chicken gut microbiome revealed by metagenomics and culture.</title>
        <authorList>
            <person name="Gilroy R."/>
            <person name="Ravi A."/>
            <person name="Getino M."/>
            <person name="Pursley I."/>
            <person name="Horton D.L."/>
            <person name="Alikhan N.F."/>
            <person name="Baker D."/>
            <person name="Gharbi K."/>
            <person name="Hall N."/>
            <person name="Watson M."/>
            <person name="Adriaenssens E.M."/>
            <person name="Foster-Nyarko E."/>
            <person name="Jarju S."/>
            <person name="Secka A."/>
            <person name="Antonio M."/>
            <person name="Oren A."/>
            <person name="Chaudhuri R.R."/>
            <person name="La Ragione R."/>
            <person name="Hildebrand F."/>
            <person name="Pallen M.J."/>
        </authorList>
    </citation>
    <scope>NUCLEOTIDE SEQUENCE</scope>
    <source>
        <strain evidence="1">B3-2255</strain>
    </source>
</reference>
<name>A0A9D9NQ48_9BACT</name>
<gene>
    <name evidence="1" type="ORF">IAC87_01880</name>
</gene>
<evidence type="ECO:0000313" key="2">
    <source>
        <dbReference type="Proteomes" id="UP000823772"/>
    </source>
</evidence>
<reference evidence="1" key="1">
    <citation type="submission" date="2020-10" db="EMBL/GenBank/DDBJ databases">
        <authorList>
            <person name="Gilroy R."/>
        </authorList>
    </citation>
    <scope>NUCLEOTIDE SEQUENCE</scope>
    <source>
        <strain evidence="1">B3-2255</strain>
    </source>
</reference>
<dbReference type="EMBL" id="JADILY010000037">
    <property type="protein sequence ID" value="MBO8481278.1"/>
    <property type="molecule type" value="Genomic_DNA"/>
</dbReference>